<dbReference type="RefSeq" id="WP_107152112.1">
    <property type="nucleotide sequence ID" value="NZ_PYUC01000009.1"/>
</dbReference>
<comment type="caution">
    <text evidence="3">The sequence shown here is derived from an EMBL/GenBank/DDBJ whole genome shotgun (WGS) entry which is preliminary data.</text>
</comment>
<proteinExistence type="predicted"/>
<dbReference type="InterPro" id="IPR005804">
    <property type="entry name" value="FA_desaturase_dom"/>
</dbReference>
<organism evidence="3 4">
    <name type="scientific">Trinickia symbiotica</name>
    <dbReference type="NCBI Taxonomy" id="863227"/>
    <lineage>
        <taxon>Bacteria</taxon>
        <taxon>Pseudomonadati</taxon>
        <taxon>Pseudomonadota</taxon>
        <taxon>Betaproteobacteria</taxon>
        <taxon>Burkholderiales</taxon>
        <taxon>Burkholderiaceae</taxon>
        <taxon>Trinickia</taxon>
    </lineage>
</organism>
<reference evidence="3 4" key="1">
    <citation type="submission" date="2018-03" db="EMBL/GenBank/DDBJ databases">
        <title>Whole genome analyses suggest that Burkholderia sensu lato contains two further novel genera in the rhizoxinica-symbiotica group Mycetohabitans gen. nov., and Trinickia gen. nov.: implications for the evolution of diazotrophy and nodulation in the Burkholderiaceae.</title>
        <authorList>
            <person name="Estrada De Los Santos P."/>
            <person name="Palmer M."/>
            <person name="Chavez-Ramirez B."/>
            <person name="Steenkamp E.T."/>
            <person name="Hirsch A.M."/>
            <person name="Manyaka P."/>
            <person name="Maluk M."/>
            <person name="Lafos M."/>
            <person name="Crook M."/>
            <person name="Gross E."/>
            <person name="Simon M.F."/>
            <person name="Bueno Dos Reis Junior F."/>
            <person name="Poole P.S."/>
            <person name="Venter S.N."/>
            <person name="James E.K."/>
        </authorList>
    </citation>
    <scope>NUCLEOTIDE SEQUENCE [LARGE SCALE GENOMIC DNA]</scope>
    <source>
        <strain evidence="3 4">JPY-366</strain>
    </source>
</reference>
<dbReference type="PANTHER" id="PTHR19353">
    <property type="entry name" value="FATTY ACID DESATURASE 2"/>
    <property type="match status" value="1"/>
</dbReference>
<dbReference type="PANTHER" id="PTHR19353:SF19">
    <property type="entry name" value="DELTA(5) FATTY ACID DESATURASE C-RELATED"/>
    <property type="match status" value="1"/>
</dbReference>
<accession>A0A2T3XRG3</accession>
<keyword evidence="1" id="KW-0472">Membrane</keyword>
<name>A0A2T3XRG3_9BURK</name>
<sequence>MNHHAVMSDQDFIRSSFPEWSAIQKNMTSPDALRVSIDIFFDWLCVALAMLCLHRFGWWSAPVTVVWIGNRQRALGNLLHDAAHRNLARSFQLNDSLARLFIAPALFNSLALYRELHARHHAWLGDPKRDPDYIALHREPGYAWWQPYCRALVMPAAWLSSLFGHLHLLRLSFTKWFGIVAWWTLLLGVMSLVLGLHAATFFLGAWMLARATVFHLITTFRELCDHFGLLPGGIFNYTRDVSSRSLWRWIIHPHNNGYHLTHHLMPSIPYHRLANAQRKLLELPAFVGLAKVCHTYFRGADAVVHEWELSTGGRHDAT</sequence>
<dbReference type="AlphaFoldDB" id="A0A2T3XRG3"/>
<protein>
    <submittedName>
        <fullName evidence="3">Fatty acid desaturase</fullName>
    </submittedName>
</protein>
<dbReference type="GO" id="GO:0008610">
    <property type="term" value="P:lipid biosynthetic process"/>
    <property type="evidence" value="ECO:0007669"/>
    <property type="project" value="UniProtKB-ARBA"/>
</dbReference>
<evidence type="ECO:0000256" key="1">
    <source>
        <dbReference type="SAM" id="Phobius"/>
    </source>
</evidence>
<dbReference type="Proteomes" id="UP000240638">
    <property type="component" value="Unassembled WGS sequence"/>
</dbReference>
<evidence type="ECO:0000313" key="4">
    <source>
        <dbReference type="Proteomes" id="UP000240638"/>
    </source>
</evidence>
<gene>
    <name evidence="3" type="ORF">C9I57_18525</name>
</gene>
<dbReference type="GO" id="GO:0016717">
    <property type="term" value="F:oxidoreductase activity, acting on paired donors, with oxidation of a pair of donors resulting in the reduction of molecular oxygen to two molecules of water"/>
    <property type="evidence" value="ECO:0007669"/>
    <property type="project" value="TreeGrafter"/>
</dbReference>
<dbReference type="EMBL" id="PYUC01000009">
    <property type="protein sequence ID" value="PTB19057.1"/>
    <property type="molecule type" value="Genomic_DNA"/>
</dbReference>
<feature type="domain" description="Fatty acid desaturase" evidence="2">
    <location>
        <begin position="57"/>
        <end position="287"/>
    </location>
</feature>
<keyword evidence="1" id="KW-1133">Transmembrane helix</keyword>
<evidence type="ECO:0000259" key="2">
    <source>
        <dbReference type="Pfam" id="PF00487"/>
    </source>
</evidence>
<dbReference type="GO" id="GO:0016020">
    <property type="term" value="C:membrane"/>
    <property type="evidence" value="ECO:0007669"/>
    <property type="project" value="TreeGrafter"/>
</dbReference>
<evidence type="ECO:0000313" key="3">
    <source>
        <dbReference type="EMBL" id="PTB19057.1"/>
    </source>
</evidence>
<keyword evidence="1" id="KW-0812">Transmembrane</keyword>
<dbReference type="Pfam" id="PF00487">
    <property type="entry name" value="FA_desaturase"/>
    <property type="match status" value="1"/>
</dbReference>
<feature type="transmembrane region" description="Helical" evidence="1">
    <location>
        <begin position="180"/>
        <end position="208"/>
    </location>
</feature>
<dbReference type="InterPro" id="IPR012171">
    <property type="entry name" value="Fatty_acid_desaturase"/>
</dbReference>